<dbReference type="GO" id="GO:0071555">
    <property type="term" value="P:cell wall organization"/>
    <property type="evidence" value="ECO:0007669"/>
    <property type="project" value="TreeGrafter"/>
</dbReference>
<gene>
    <name evidence="14" type="ORF">UCRPA7_7557</name>
</gene>
<dbReference type="EMBL" id="KB933309">
    <property type="protein sequence ID" value="EON96846.1"/>
    <property type="molecule type" value="Genomic_DNA"/>
</dbReference>
<dbReference type="eggNOG" id="ENOG502QS0R">
    <property type="taxonomic scope" value="Eukaryota"/>
</dbReference>
<evidence type="ECO:0000313" key="15">
    <source>
        <dbReference type="Proteomes" id="UP000014074"/>
    </source>
</evidence>
<keyword evidence="5" id="KW-0732">Signal</keyword>
<comment type="function">
    <text evidence="8">Beta-glucosidases are one of a number of cellulolytic enzymes involved in the degradation of cellulosic biomass. Catalyzes the last step releasing glucose from the inhibitory cellobiose.</text>
</comment>
<proteinExistence type="inferred from homology"/>
<accession>R8BC19</accession>
<evidence type="ECO:0000256" key="1">
    <source>
        <dbReference type="ARBA" id="ARBA00004191"/>
    </source>
</evidence>
<keyword evidence="4" id="KW-0964">Secreted</keyword>
<dbReference type="GeneID" id="19328326"/>
<dbReference type="GO" id="GO:0009277">
    <property type="term" value="C:fungal-type cell wall"/>
    <property type="evidence" value="ECO:0007669"/>
    <property type="project" value="TreeGrafter"/>
</dbReference>
<comment type="similarity">
    <text evidence="2">Belongs to the glycosyl hydrolase 17 family.</text>
</comment>
<evidence type="ECO:0000256" key="5">
    <source>
        <dbReference type="ARBA" id="ARBA00022729"/>
    </source>
</evidence>
<evidence type="ECO:0000256" key="6">
    <source>
        <dbReference type="ARBA" id="ARBA00022801"/>
    </source>
</evidence>
<dbReference type="PANTHER" id="PTHR16631:SF24">
    <property type="entry name" value="FAMILY 17 GLUCOSIDASE SCW11-RELATED"/>
    <property type="match status" value="1"/>
</dbReference>
<evidence type="ECO:0000256" key="10">
    <source>
        <dbReference type="ARBA" id="ARBA00041495"/>
    </source>
</evidence>
<evidence type="ECO:0000256" key="9">
    <source>
        <dbReference type="ARBA" id="ARBA00039284"/>
    </source>
</evidence>
<dbReference type="GO" id="GO:0005576">
    <property type="term" value="C:extracellular region"/>
    <property type="evidence" value="ECO:0007669"/>
    <property type="project" value="TreeGrafter"/>
</dbReference>
<feature type="region of interest" description="Disordered" evidence="13">
    <location>
        <begin position="61"/>
        <end position="84"/>
    </location>
</feature>
<evidence type="ECO:0000313" key="14">
    <source>
        <dbReference type="EMBL" id="EON96846.1"/>
    </source>
</evidence>
<protein>
    <recommendedName>
        <fullName evidence="9">Probable beta-glucosidase btgE</fullName>
    </recommendedName>
    <alternativeName>
        <fullName evidence="10">Beta-D-glucoside glucohydrolase btgE</fullName>
    </alternativeName>
    <alternativeName>
        <fullName evidence="12">Cellobiase btgE</fullName>
    </alternativeName>
    <alternativeName>
        <fullName evidence="11">Gentiobiase btgE</fullName>
    </alternativeName>
</protein>
<organism evidence="14 15">
    <name type="scientific">Phaeoacremonium minimum (strain UCR-PA7)</name>
    <name type="common">Esca disease fungus</name>
    <name type="synonym">Togninia minima</name>
    <dbReference type="NCBI Taxonomy" id="1286976"/>
    <lineage>
        <taxon>Eukaryota</taxon>
        <taxon>Fungi</taxon>
        <taxon>Dikarya</taxon>
        <taxon>Ascomycota</taxon>
        <taxon>Pezizomycotina</taxon>
        <taxon>Sordariomycetes</taxon>
        <taxon>Sordariomycetidae</taxon>
        <taxon>Togniniales</taxon>
        <taxon>Togniniaceae</taxon>
        <taxon>Phaeoacremonium</taxon>
    </lineage>
</organism>
<evidence type="ECO:0000256" key="12">
    <source>
        <dbReference type="ARBA" id="ARBA00042762"/>
    </source>
</evidence>
<evidence type="ECO:0000256" key="11">
    <source>
        <dbReference type="ARBA" id="ARBA00041516"/>
    </source>
</evidence>
<reference evidence="15" key="1">
    <citation type="journal article" date="2013" name="Genome Announc.">
        <title>Draft genome sequence of the ascomycete Phaeoacremonium aleophilum strain UCR-PA7, a causal agent of the esca disease complex in grapevines.</title>
        <authorList>
            <person name="Blanco-Ulate B."/>
            <person name="Rolshausen P."/>
            <person name="Cantu D."/>
        </authorList>
    </citation>
    <scope>NUCLEOTIDE SEQUENCE [LARGE SCALE GENOMIC DNA]</scope>
    <source>
        <strain evidence="15">UCR-PA7</strain>
    </source>
</reference>
<dbReference type="KEGG" id="tmn:UCRPA7_7557"/>
<dbReference type="OrthoDB" id="4082933at2759"/>
<dbReference type="InterPro" id="IPR017853">
    <property type="entry name" value="GH"/>
</dbReference>
<sequence>MKAGYLAAAAAALMEGVSAHRVHRHAHELFHAKKGLNDSEFCVPECSTIYTTITGSPIWVPTPGPSTTSTTSLSSSSTPVAPTSTVTIPAEVPTPIAQTCPTPGTYTFPATTLTLTETTTVCGASTTTVPSGTHTLGGVTTVVTTATTVVCPYATTKVTSGVVTSVIETTTYVCPSAGTYTIGPITETVTATETVVVVPVVETYCPGTYTAPAVTTVVTTQTVVYCPYTSSAAPTLATSVPTTAAPVEASPTETKAAETSPAATYSGGGKAIAYTPYTADEGLCKSAEEVDADIAKIAKAGFGQVRTYSTDCDTLPNVGAACEKYGIKMVVGIFIGQAGCTNASPDVEEQISALKSWKKWDIVPLVVVANEALFQGHCTVSELSALITHVKSELGSAGYTGAYTTTDTVGAWIQAGVSDAICDLVDIVAINAYPYFAGNVFASAAGEFVASQLDIVETLCGKDGLVLECGHPSEGKCYGDLCGSKEEQKEVIGSIIDKLGDKVTILGFTNDKWKAPGDCGCEQHWGCGDLFGF</sequence>
<evidence type="ECO:0000256" key="3">
    <source>
        <dbReference type="ARBA" id="ARBA00022512"/>
    </source>
</evidence>
<dbReference type="Proteomes" id="UP000014074">
    <property type="component" value="Unassembled WGS sequence"/>
</dbReference>
<dbReference type="RefSeq" id="XP_007918276.1">
    <property type="nucleotide sequence ID" value="XM_007920085.1"/>
</dbReference>
<comment type="subcellular location">
    <subcellularLocation>
        <location evidence="1">Secreted</location>
        <location evidence="1">Cell wall</location>
    </subcellularLocation>
</comment>
<evidence type="ECO:0000256" key="13">
    <source>
        <dbReference type="SAM" id="MobiDB-lite"/>
    </source>
</evidence>
<dbReference type="SUPFAM" id="SSF51445">
    <property type="entry name" value="(Trans)glycosidases"/>
    <property type="match status" value="1"/>
</dbReference>
<keyword evidence="6 14" id="KW-0378">Hydrolase</keyword>
<keyword evidence="15" id="KW-1185">Reference proteome</keyword>
<dbReference type="AlphaFoldDB" id="R8BC19"/>
<evidence type="ECO:0000256" key="7">
    <source>
        <dbReference type="ARBA" id="ARBA00023295"/>
    </source>
</evidence>
<evidence type="ECO:0000256" key="8">
    <source>
        <dbReference type="ARBA" id="ARBA00024983"/>
    </source>
</evidence>
<dbReference type="GO" id="GO:0009986">
    <property type="term" value="C:cell surface"/>
    <property type="evidence" value="ECO:0007669"/>
    <property type="project" value="TreeGrafter"/>
</dbReference>
<dbReference type="HOGENOM" id="CLU_027285_2_0_1"/>
<evidence type="ECO:0000256" key="2">
    <source>
        <dbReference type="ARBA" id="ARBA00008773"/>
    </source>
</evidence>
<dbReference type="GO" id="GO:0042973">
    <property type="term" value="F:glucan endo-1,3-beta-D-glucosidase activity"/>
    <property type="evidence" value="ECO:0007669"/>
    <property type="project" value="TreeGrafter"/>
</dbReference>
<evidence type="ECO:0000256" key="4">
    <source>
        <dbReference type="ARBA" id="ARBA00022525"/>
    </source>
</evidence>
<name>R8BC19_PHAM7</name>
<keyword evidence="3" id="KW-0134">Cell wall</keyword>
<dbReference type="InterPro" id="IPR050732">
    <property type="entry name" value="Beta-glucan_modifiers"/>
</dbReference>
<keyword evidence="7" id="KW-0326">Glycosidase</keyword>
<feature type="compositionally biased region" description="Low complexity" evidence="13">
    <location>
        <begin position="65"/>
        <end position="84"/>
    </location>
</feature>
<dbReference type="PANTHER" id="PTHR16631">
    <property type="entry name" value="GLUCAN 1,3-BETA-GLUCOSIDASE"/>
    <property type="match status" value="1"/>
</dbReference>